<proteinExistence type="predicted"/>
<feature type="transmembrane region" description="Helical" evidence="2">
    <location>
        <begin position="12"/>
        <end position="39"/>
    </location>
</feature>
<name>A0ABY8PSW0_9BACT</name>
<protein>
    <submittedName>
        <fullName evidence="4">Alpha/beta hydrolase</fullName>
    </submittedName>
</protein>
<gene>
    <name evidence="4" type="ORF">JRV97_03845</name>
</gene>
<dbReference type="SUPFAM" id="SSF53474">
    <property type="entry name" value="alpha/beta-Hydrolases"/>
    <property type="match status" value="1"/>
</dbReference>
<reference evidence="4 5" key="1">
    <citation type="submission" date="2021-02" db="EMBL/GenBank/DDBJ databases">
        <title>Characterization of Marinitoga sp. nov. str. BP5-C20A.</title>
        <authorList>
            <person name="Erauso G."/>
            <person name="Postec A."/>
        </authorList>
    </citation>
    <scope>NUCLEOTIDE SEQUENCE [LARGE SCALE GENOMIC DNA]</scope>
    <source>
        <strain evidence="4 5">BP5-C20A</strain>
    </source>
</reference>
<evidence type="ECO:0000256" key="2">
    <source>
        <dbReference type="SAM" id="Phobius"/>
    </source>
</evidence>
<evidence type="ECO:0000259" key="3">
    <source>
        <dbReference type="Pfam" id="PF20434"/>
    </source>
</evidence>
<organism evidence="4 5">
    <name type="scientific">Marinitoga aeolica</name>
    <dbReference type="NCBI Taxonomy" id="2809031"/>
    <lineage>
        <taxon>Bacteria</taxon>
        <taxon>Thermotogati</taxon>
        <taxon>Thermotogota</taxon>
        <taxon>Thermotogae</taxon>
        <taxon>Petrotogales</taxon>
        <taxon>Petrotogaceae</taxon>
        <taxon>Marinitoga</taxon>
    </lineage>
</organism>
<keyword evidence="1 4" id="KW-0378">Hydrolase</keyword>
<evidence type="ECO:0000313" key="4">
    <source>
        <dbReference type="EMBL" id="WGS65695.1"/>
    </source>
</evidence>
<sequence>MNKENLKKYYALVVISLSILWGWIALIYGFIIWFGLYILNLLLRKLPIDAVDFDGPYTYTYKKIENRELKLDIYFPKSKKQKLPVVFFAHGGGWVSGFRNQKNNVSWCKFLASKGFAVVSIDYRLGVSHTMSEILSDYTDALNYIKENYYRLKLDKNNIILMGLSAGGHLTLLYYAYNTFVKNEKHTEGIKGVVSYYTPANLKHLFDKNVKSVFAKVATATALKGFPTPTKEGEYLYYSPIFWINKNMKPVLLVHGKKDKTVPFSSSVELFKKLKEKGVQTKILVHKSGDHAFEFENNDIQTIRILNETVKFIRSLVNDEG</sequence>
<dbReference type="Proteomes" id="UP001232493">
    <property type="component" value="Chromosome"/>
</dbReference>
<dbReference type="InterPro" id="IPR029058">
    <property type="entry name" value="AB_hydrolase_fold"/>
</dbReference>
<keyword evidence="5" id="KW-1185">Reference proteome</keyword>
<evidence type="ECO:0000256" key="1">
    <source>
        <dbReference type="ARBA" id="ARBA00022801"/>
    </source>
</evidence>
<evidence type="ECO:0000313" key="5">
    <source>
        <dbReference type="Proteomes" id="UP001232493"/>
    </source>
</evidence>
<dbReference type="Pfam" id="PF20434">
    <property type="entry name" value="BD-FAE"/>
    <property type="match status" value="1"/>
</dbReference>
<keyword evidence="2" id="KW-1133">Transmembrane helix</keyword>
<dbReference type="GO" id="GO:0016787">
    <property type="term" value="F:hydrolase activity"/>
    <property type="evidence" value="ECO:0007669"/>
    <property type="project" value="UniProtKB-KW"/>
</dbReference>
<dbReference type="RefSeq" id="WP_281000352.1">
    <property type="nucleotide sequence ID" value="NZ_CP069362.1"/>
</dbReference>
<dbReference type="Gene3D" id="3.40.50.1820">
    <property type="entry name" value="alpha/beta hydrolase"/>
    <property type="match status" value="1"/>
</dbReference>
<accession>A0ABY8PSW0</accession>
<keyword evidence="2" id="KW-0812">Transmembrane</keyword>
<dbReference type="InterPro" id="IPR050300">
    <property type="entry name" value="GDXG_lipolytic_enzyme"/>
</dbReference>
<feature type="domain" description="BD-FAE-like" evidence="3">
    <location>
        <begin position="71"/>
        <end position="274"/>
    </location>
</feature>
<keyword evidence="2" id="KW-0472">Membrane</keyword>
<dbReference type="EMBL" id="CP069362">
    <property type="protein sequence ID" value="WGS65695.1"/>
    <property type="molecule type" value="Genomic_DNA"/>
</dbReference>
<dbReference type="InterPro" id="IPR049492">
    <property type="entry name" value="BD-FAE-like_dom"/>
</dbReference>
<dbReference type="PANTHER" id="PTHR48081">
    <property type="entry name" value="AB HYDROLASE SUPERFAMILY PROTEIN C4A8.06C"/>
    <property type="match status" value="1"/>
</dbReference>